<feature type="region of interest" description="Disordered" evidence="1">
    <location>
        <begin position="378"/>
        <end position="397"/>
    </location>
</feature>
<dbReference type="PANTHER" id="PTHR33963:SF2">
    <property type="entry name" value="MKRN2 OPPOSITE STRAND PROTEIN"/>
    <property type="match status" value="1"/>
</dbReference>
<feature type="compositionally biased region" description="Polar residues" evidence="1">
    <location>
        <begin position="387"/>
        <end position="397"/>
    </location>
</feature>
<dbReference type="Pfam" id="PF16044">
    <property type="entry name" value="DUF4796_C"/>
    <property type="match status" value="1"/>
</dbReference>
<dbReference type="OrthoDB" id="10065749at2759"/>
<evidence type="ECO:0008006" key="7">
    <source>
        <dbReference type="Google" id="ProtNLM"/>
    </source>
</evidence>
<evidence type="ECO:0000259" key="3">
    <source>
        <dbReference type="Pfam" id="PF16044"/>
    </source>
</evidence>
<protein>
    <recommendedName>
        <fullName evidence="7">MKRN2 opposite strand protein</fullName>
    </recommendedName>
</protein>
<dbReference type="EMBL" id="SRMA01026312">
    <property type="protein sequence ID" value="TRY85115.1"/>
    <property type="molecule type" value="Genomic_DNA"/>
</dbReference>
<keyword evidence="6" id="KW-1185">Reference proteome</keyword>
<dbReference type="InterPro" id="IPR053922">
    <property type="entry name" value="MKRN2OS-like_N"/>
</dbReference>
<dbReference type="Proteomes" id="UP000316079">
    <property type="component" value="Unassembled WGS sequence"/>
</dbReference>
<feature type="signal peptide" evidence="2">
    <location>
        <begin position="1"/>
        <end position="20"/>
    </location>
</feature>
<keyword evidence="2" id="KW-0732">Signal</keyword>
<evidence type="ECO:0000313" key="5">
    <source>
        <dbReference type="EMBL" id="TRY85115.1"/>
    </source>
</evidence>
<evidence type="ECO:0000259" key="4">
    <source>
        <dbReference type="Pfam" id="PF22795"/>
    </source>
</evidence>
<feature type="chain" id="PRO_5022067705" description="MKRN2 opposite strand protein" evidence="2">
    <location>
        <begin position="21"/>
        <end position="397"/>
    </location>
</feature>
<comment type="caution">
    <text evidence="5">The sequence shown here is derived from an EMBL/GenBank/DDBJ whole genome shotgun (WGS) entry which is preliminary data.</text>
</comment>
<accession>A0A553Q5B8</accession>
<evidence type="ECO:0000256" key="2">
    <source>
        <dbReference type="SAM" id="SignalP"/>
    </source>
</evidence>
<feature type="domain" description="MKRN2 opposite strand protein-like C-terminal" evidence="3">
    <location>
        <begin position="79"/>
        <end position="235"/>
    </location>
</feature>
<evidence type="ECO:0000313" key="6">
    <source>
        <dbReference type="Proteomes" id="UP000316079"/>
    </source>
</evidence>
<dbReference type="PANTHER" id="PTHR33963">
    <property type="entry name" value="MKRN2 OPPOSITE STRAND PROTEIN"/>
    <property type="match status" value="1"/>
</dbReference>
<proteinExistence type="predicted"/>
<sequence length="397" mass="44681">MLYLWLLPSSLLLYCTPGLAADSGCSRSSASLVPSVPPGMEGGVIRFSHCGKLIFCRFVPEECPVCGERLSGRRLEDAPLSVPSPFSDGHRCPCAFLMTSPGDAGLRDFDGHSDLHTGISNTKGVVYNFRRSGVERASEGWSLSLSVPLVQPHSFSLLSQWDQYLESFSAAHMWDPQYKSFDEDQHNCFSFTLMFINCVLAVQGRPALTKEQFTHSFILPRMKRVQKYSALTAQISSNHFYIVDNPRRDSLNPEDEEKTAEEIMSMFRPDRFVLVRRPICSAPLPEAREREREQTLMKLGVVQKQRHHLQTQSLTCSVKRGAHIRHPEFSSRTSPPSRTTLHRHKPEILVESPGFSLVSVTFETLPVILLSAARDLQVKGRRENPEQDSSTRSTTTE</sequence>
<feature type="domain" description="MKRN2 opposite strand protein-like N-terminal" evidence="4">
    <location>
        <begin position="43"/>
        <end position="70"/>
    </location>
</feature>
<organism evidence="5 6">
    <name type="scientific">Danionella cerebrum</name>
    <dbReference type="NCBI Taxonomy" id="2873325"/>
    <lineage>
        <taxon>Eukaryota</taxon>
        <taxon>Metazoa</taxon>
        <taxon>Chordata</taxon>
        <taxon>Craniata</taxon>
        <taxon>Vertebrata</taxon>
        <taxon>Euteleostomi</taxon>
        <taxon>Actinopterygii</taxon>
        <taxon>Neopterygii</taxon>
        <taxon>Teleostei</taxon>
        <taxon>Ostariophysi</taxon>
        <taxon>Cypriniformes</taxon>
        <taxon>Danionidae</taxon>
        <taxon>Danioninae</taxon>
        <taxon>Danionella</taxon>
    </lineage>
</organism>
<dbReference type="Pfam" id="PF22795">
    <property type="entry name" value="DUF4796_N"/>
    <property type="match status" value="1"/>
</dbReference>
<dbReference type="InterPro" id="IPR032016">
    <property type="entry name" value="MKRN2OS-like"/>
</dbReference>
<reference evidence="5 6" key="1">
    <citation type="journal article" date="2019" name="Sci. Data">
        <title>Hybrid genome assembly and annotation of Danionella translucida.</title>
        <authorList>
            <person name="Kadobianskyi M."/>
            <person name="Schulze L."/>
            <person name="Schuelke M."/>
            <person name="Judkewitz B."/>
        </authorList>
    </citation>
    <scope>NUCLEOTIDE SEQUENCE [LARGE SCALE GENOMIC DNA]</scope>
    <source>
        <strain evidence="5 6">Bolton</strain>
    </source>
</reference>
<dbReference type="InterPro" id="IPR053921">
    <property type="entry name" value="MKRN2OS-like_C"/>
</dbReference>
<dbReference type="AlphaFoldDB" id="A0A553Q5B8"/>
<gene>
    <name evidence="5" type="ORF">DNTS_023053</name>
</gene>
<name>A0A553Q5B8_9TELE</name>
<evidence type="ECO:0000256" key="1">
    <source>
        <dbReference type="SAM" id="MobiDB-lite"/>
    </source>
</evidence>